<gene>
    <name evidence="1" type="ORF">BDQ12DRAFT_725973</name>
</gene>
<accession>A0A5C3LRP7</accession>
<evidence type="ECO:0000313" key="1">
    <source>
        <dbReference type="EMBL" id="TFK35442.1"/>
    </source>
</evidence>
<protein>
    <submittedName>
        <fullName evidence="1">Uncharacterized protein</fullName>
    </submittedName>
</protein>
<dbReference type="EMBL" id="ML213621">
    <property type="protein sequence ID" value="TFK35442.1"/>
    <property type="molecule type" value="Genomic_DNA"/>
</dbReference>
<dbReference type="Proteomes" id="UP000308652">
    <property type="component" value="Unassembled WGS sequence"/>
</dbReference>
<organism evidence="1 2">
    <name type="scientific">Crucibulum laeve</name>
    <dbReference type="NCBI Taxonomy" id="68775"/>
    <lineage>
        <taxon>Eukaryota</taxon>
        <taxon>Fungi</taxon>
        <taxon>Dikarya</taxon>
        <taxon>Basidiomycota</taxon>
        <taxon>Agaricomycotina</taxon>
        <taxon>Agaricomycetes</taxon>
        <taxon>Agaricomycetidae</taxon>
        <taxon>Agaricales</taxon>
        <taxon>Agaricineae</taxon>
        <taxon>Nidulariaceae</taxon>
        <taxon>Crucibulum</taxon>
    </lineage>
</organism>
<reference evidence="1 2" key="1">
    <citation type="journal article" date="2019" name="Nat. Ecol. Evol.">
        <title>Megaphylogeny resolves global patterns of mushroom evolution.</title>
        <authorList>
            <person name="Varga T."/>
            <person name="Krizsan K."/>
            <person name="Foldi C."/>
            <person name="Dima B."/>
            <person name="Sanchez-Garcia M."/>
            <person name="Sanchez-Ramirez S."/>
            <person name="Szollosi G.J."/>
            <person name="Szarkandi J.G."/>
            <person name="Papp V."/>
            <person name="Albert L."/>
            <person name="Andreopoulos W."/>
            <person name="Angelini C."/>
            <person name="Antonin V."/>
            <person name="Barry K.W."/>
            <person name="Bougher N.L."/>
            <person name="Buchanan P."/>
            <person name="Buyck B."/>
            <person name="Bense V."/>
            <person name="Catcheside P."/>
            <person name="Chovatia M."/>
            <person name="Cooper J."/>
            <person name="Damon W."/>
            <person name="Desjardin D."/>
            <person name="Finy P."/>
            <person name="Geml J."/>
            <person name="Haridas S."/>
            <person name="Hughes K."/>
            <person name="Justo A."/>
            <person name="Karasinski D."/>
            <person name="Kautmanova I."/>
            <person name="Kiss B."/>
            <person name="Kocsube S."/>
            <person name="Kotiranta H."/>
            <person name="LaButti K.M."/>
            <person name="Lechner B.E."/>
            <person name="Liimatainen K."/>
            <person name="Lipzen A."/>
            <person name="Lukacs Z."/>
            <person name="Mihaltcheva S."/>
            <person name="Morgado L.N."/>
            <person name="Niskanen T."/>
            <person name="Noordeloos M.E."/>
            <person name="Ohm R.A."/>
            <person name="Ortiz-Santana B."/>
            <person name="Ovrebo C."/>
            <person name="Racz N."/>
            <person name="Riley R."/>
            <person name="Savchenko A."/>
            <person name="Shiryaev A."/>
            <person name="Soop K."/>
            <person name="Spirin V."/>
            <person name="Szebenyi C."/>
            <person name="Tomsovsky M."/>
            <person name="Tulloss R.E."/>
            <person name="Uehling J."/>
            <person name="Grigoriev I.V."/>
            <person name="Vagvolgyi C."/>
            <person name="Papp T."/>
            <person name="Martin F.M."/>
            <person name="Miettinen O."/>
            <person name="Hibbett D.S."/>
            <person name="Nagy L.G."/>
        </authorList>
    </citation>
    <scope>NUCLEOTIDE SEQUENCE [LARGE SCALE GENOMIC DNA]</scope>
    <source>
        <strain evidence="1 2">CBS 166.37</strain>
    </source>
</reference>
<name>A0A5C3LRP7_9AGAR</name>
<sequence>MPQNTTLNQIQPPLHYPVPSMPVDTICVSFHFMSQDYQQCDVSDSTGTKHTEIRSTFKDNGEYITEFIRPAQTPGYAQILYPSHANPTGWVEVNGGRTVARQLCKAWLRRNRATAADTFRYMRVGSSTREYSWYELGHRWNGFRLLSWSAEFSSKEIAWTNPISDGFQLYLRKDCEEILLPCIVAAFMLWRFPDRRHIYPLLLDDI</sequence>
<keyword evidence="2" id="KW-1185">Reference proteome</keyword>
<proteinExistence type="predicted"/>
<evidence type="ECO:0000313" key="2">
    <source>
        <dbReference type="Proteomes" id="UP000308652"/>
    </source>
</evidence>
<dbReference type="AlphaFoldDB" id="A0A5C3LRP7"/>